<dbReference type="PANTHER" id="PTHR46910:SF15">
    <property type="entry name" value="PRNA PROTEIN"/>
    <property type="match status" value="1"/>
</dbReference>
<dbReference type="InterPro" id="IPR007219">
    <property type="entry name" value="XnlR_reg_dom"/>
</dbReference>
<feature type="compositionally biased region" description="Low complexity" evidence="3">
    <location>
        <begin position="865"/>
        <end position="883"/>
    </location>
</feature>
<dbReference type="SMART" id="SM00066">
    <property type="entry name" value="GAL4"/>
    <property type="match status" value="1"/>
</dbReference>
<feature type="compositionally biased region" description="Gly residues" evidence="3">
    <location>
        <begin position="705"/>
        <end position="715"/>
    </location>
</feature>
<accession>A0A161TEC3</accession>
<feature type="region of interest" description="Disordered" evidence="3">
    <location>
        <begin position="1"/>
        <end position="23"/>
    </location>
</feature>
<dbReference type="InterPro" id="IPR036864">
    <property type="entry name" value="Zn2-C6_fun-type_DNA-bd_sf"/>
</dbReference>
<feature type="compositionally biased region" description="Low complexity" evidence="3">
    <location>
        <begin position="725"/>
        <end position="742"/>
    </location>
</feature>
<dbReference type="STRING" id="1328760.A0A161TEC3"/>
<dbReference type="PROSITE" id="PS00463">
    <property type="entry name" value="ZN2_CY6_FUNGAL_1"/>
    <property type="match status" value="1"/>
</dbReference>
<evidence type="ECO:0000313" key="6">
    <source>
        <dbReference type="Proteomes" id="UP000076632"/>
    </source>
</evidence>
<keyword evidence="1" id="KW-0479">Metal-binding</keyword>
<feature type="region of interest" description="Disordered" evidence="3">
    <location>
        <begin position="842"/>
        <end position="883"/>
    </location>
</feature>
<dbReference type="GO" id="GO:0003677">
    <property type="term" value="F:DNA binding"/>
    <property type="evidence" value="ECO:0007669"/>
    <property type="project" value="InterPro"/>
</dbReference>
<dbReference type="GeneID" id="28900751"/>
<feature type="region of interest" description="Disordered" evidence="3">
    <location>
        <begin position="704"/>
        <end position="793"/>
    </location>
</feature>
<evidence type="ECO:0000256" key="2">
    <source>
        <dbReference type="ARBA" id="ARBA00023242"/>
    </source>
</evidence>
<feature type="domain" description="Zn(2)-C6 fungal-type" evidence="4">
    <location>
        <begin position="31"/>
        <end position="60"/>
    </location>
</feature>
<dbReference type="InterPro" id="IPR050987">
    <property type="entry name" value="AtrR-like"/>
</dbReference>
<dbReference type="SUPFAM" id="SSF57701">
    <property type="entry name" value="Zn2/Cys6 DNA-binding domain"/>
    <property type="match status" value="1"/>
</dbReference>
<keyword evidence="6" id="KW-1185">Reference proteome</keyword>
<dbReference type="EMBL" id="KV407456">
    <property type="protein sequence ID" value="KZF24287.1"/>
    <property type="molecule type" value="Genomic_DNA"/>
</dbReference>
<dbReference type="InterPro" id="IPR001138">
    <property type="entry name" value="Zn2Cys6_DnaBD"/>
</dbReference>
<dbReference type="GO" id="GO:0006351">
    <property type="term" value="P:DNA-templated transcription"/>
    <property type="evidence" value="ECO:0007669"/>
    <property type="project" value="InterPro"/>
</dbReference>
<keyword evidence="2" id="KW-0539">Nucleus</keyword>
<dbReference type="OMA" id="ITCLPPR"/>
<feature type="compositionally biased region" description="Polar residues" evidence="3">
    <location>
        <begin position="772"/>
        <end position="793"/>
    </location>
</feature>
<dbReference type="Pfam" id="PF04082">
    <property type="entry name" value="Fungal_trans"/>
    <property type="match status" value="1"/>
</dbReference>
<evidence type="ECO:0000259" key="4">
    <source>
        <dbReference type="PROSITE" id="PS50048"/>
    </source>
</evidence>
<evidence type="ECO:0000256" key="3">
    <source>
        <dbReference type="SAM" id="MobiDB-lite"/>
    </source>
</evidence>
<dbReference type="RefSeq" id="XP_018189842.1">
    <property type="nucleotide sequence ID" value="XM_018335614.1"/>
</dbReference>
<dbReference type="OrthoDB" id="3921198at2759"/>
<dbReference type="GO" id="GO:0008270">
    <property type="term" value="F:zinc ion binding"/>
    <property type="evidence" value="ECO:0007669"/>
    <property type="project" value="InterPro"/>
</dbReference>
<organism evidence="5 6">
    <name type="scientific">Xylona heveae (strain CBS 132557 / TC161)</name>
    <dbReference type="NCBI Taxonomy" id="1328760"/>
    <lineage>
        <taxon>Eukaryota</taxon>
        <taxon>Fungi</taxon>
        <taxon>Dikarya</taxon>
        <taxon>Ascomycota</taxon>
        <taxon>Pezizomycotina</taxon>
        <taxon>Xylonomycetes</taxon>
        <taxon>Xylonales</taxon>
        <taxon>Xylonaceae</taxon>
        <taxon>Xylona</taxon>
    </lineage>
</organism>
<feature type="compositionally biased region" description="Polar residues" evidence="3">
    <location>
        <begin position="849"/>
        <end position="858"/>
    </location>
</feature>
<feature type="compositionally biased region" description="Low complexity" evidence="3">
    <location>
        <begin position="753"/>
        <end position="766"/>
    </location>
</feature>
<dbReference type="AlphaFoldDB" id="A0A161TEC3"/>
<dbReference type="CDD" id="cd00067">
    <property type="entry name" value="GAL4"/>
    <property type="match status" value="1"/>
</dbReference>
<dbReference type="GO" id="GO:0000981">
    <property type="term" value="F:DNA-binding transcription factor activity, RNA polymerase II-specific"/>
    <property type="evidence" value="ECO:0007669"/>
    <property type="project" value="InterPro"/>
</dbReference>
<dbReference type="CDD" id="cd12148">
    <property type="entry name" value="fungal_TF_MHR"/>
    <property type="match status" value="1"/>
</dbReference>
<dbReference type="SMART" id="SM00906">
    <property type="entry name" value="Fungal_trans"/>
    <property type="match status" value="1"/>
</dbReference>
<protein>
    <recommendedName>
        <fullName evidence="4">Zn(2)-C6 fungal-type domain-containing protein</fullName>
    </recommendedName>
</protein>
<dbReference type="InParanoid" id="A0A161TEC3"/>
<dbReference type="PROSITE" id="PS50048">
    <property type="entry name" value="ZN2_CY6_FUNGAL_2"/>
    <property type="match status" value="1"/>
</dbReference>
<gene>
    <name evidence="5" type="ORF">L228DRAFT_275586</name>
</gene>
<dbReference type="PANTHER" id="PTHR46910">
    <property type="entry name" value="TRANSCRIPTION FACTOR PDR1"/>
    <property type="match status" value="1"/>
</dbReference>
<evidence type="ECO:0000256" key="1">
    <source>
        <dbReference type="ARBA" id="ARBA00022723"/>
    </source>
</evidence>
<evidence type="ECO:0000313" key="5">
    <source>
        <dbReference type="EMBL" id="KZF24287.1"/>
    </source>
</evidence>
<dbReference type="Proteomes" id="UP000076632">
    <property type="component" value="Unassembled WGS sequence"/>
</dbReference>
<dbReference type="Gene3D" id="4.10.240.10">
    <property type="entry name" value="Zn(2)-C6 fungal-type DNA-binding domain"/>
    <property type="match status" value="1"/>
</dbReference>
<dbReference type="Pfam" id="PF00172">
    <property type="entry name" value="Zn_clus"/>
    <property type="match status" value="1"/>
</dbReference>
<proteinExistence type="predicted"/>
<reference evidence="5 6" key="1">
    <citation type="journal article" date="2016" name="Fungal Biol.">
        <title>The genome of Xylona heveae provides a window into fungal endophytism.</title>
        <authorList>
            <person name="Gazis R."/>
            <person name="Kuo A."/>
            <person name="Riley R."/>
            <person name="LaButti K."/>
            <person name="Lipzen A."/>
            <person name="Lin J."/>
            <person name="Amirebrahimi M."/>
            <person name="Hesse C.N."/>
            <person name="Spatafora J.W."/>
            <person name="Henrissat B."/>
            <person name="Hainaut M."/>
            <person name="Grigoriev I.V."/>
            <person name="Hibbett D.S."/>
        </authorList>
    </citation>
    <scope>NUCLEOTIDE SEQUENCE [LARGE SCALE GENOMIC DNA]</scope>
    <source>
        <strain evidence="5 6">TC161</strain>
    </source>
</reference>
<name>A0A161TEC3_XYLHT</name>
<sequence>MRSEMEIHHHSSGRQRRPRVTEENRKRAVRACDACRQQKEKCQGGIPCVRCTKYRRPCEFNMTPKPRLPGPGSAAYGSNMHAELEAEREKNRYMATIISHFVGDTTTFDIDSLKQLAESLRIEPPSRTDSFSEADMQELGNLAIEDEKFTVRPLSDNTAHYSGEFSHWSFGERIQRRINEWAREADSEVMISHPGTFILERFPADIKKGTSEDDQIKEFWRATKLQSHANIVPEIVESFPPPQVAHFLIQTFLKFCETNYYLVDDIWLYEKLDLCYSRPETLNNDDAGMVCVILAIFAIGTQYAHIQSGSQQDGSREDDSVDSGNSAEDDIGLTFYRLACKLVPDVITLASLESVQAFLLLGVYTLPIDTGGLCYTYLGIALKMAIQNGMHRRYTGGGGLDPRRVELRNRLWWSAYAMESILHGRPTSIAIMDIDADLPKDIPELQPTDGSPSTFANRSAMITLTVRLGDIAEQISLIRRCPRRRHTEHLERLLVLRKRLMDWWNSLPEELYCRDLRPQGPLFRRNVHLKLNYHLSQIFMGRCFIFQPTRGPSASPAEEAAKQAQSSSKSLLVNDCIQSALDIIDLCQLLRHETGLARASYTEFSSCRAAMLAILAQSLNEQNDRLRTALTQGMRLIRPMAVGIDSAKSDVSLIEALERAIRRLDARERGSSSGNPQVGAAGPPSGYETFKNWATLWRNAPNDFGGSGSGSGSGTAGMQSSNAVAASSTSPLSGPGSGSIPANPLVQTQQRHASGSPFSPAGAAASGEDEGTNTNGSIFSATNSMSPTDQNNIHRSSVDMMDFMTSTTDIPNLADFGFDNFLSPFPQELTQFSLISDFDPHLSHPSVPSPDQVQSQVPSPLGSASVPQQQSFPPSYYPSDLPQ</sequence>